<dbReference type="InterPro" id="IPR036397">
    <property type="entry name" value="RNaseH_sf"/>
</dbReference>
<organism evidence="2 3">
    <name type="scientific">Hylemonella gracilis str. Niagara R</name>
    <dbReference type="NCBI Taxonomy" id="1458275"/>
    <lineage>
        <taxon>Bacteria</taxon>
        <taxon>Pseudomonadati</taxon>
        <taxon>Pseudomonadota</taxon>
        <taxon>Betaproteobacteria</taxon>
        <taxon>Burkholderiales</taxon>
        <taxon>Comamonadaceae</taxon>
        <taxon>Hylemonella</taxon>
    </lineage>
</organism>
<dbReference type="Gene3D" id="3.30.420.10">
    <property type="entry name" value="Ribonuclease H-like superfamily/Ribonuclease H"/>
    <property type="match status" value="1"/>
</dbReference>
<dbReference type="InterPro" id="IPR012337">
    <property type="entry name" value="RNaseH-like_sf"/>
</dbReference>
<dbReference type="SUPFAM" id="SSF53098">
    <property type="entry name" value="Ribonuclease H-like"/>
    <property type="match status" value="1"/>
</dbReference>
<reference evidence="2 3" key="1">
    <citation type="submission" date="2014-02" db="EMBL/GenBank/DDBJ databases">
        <title>Draft Genome of Hylemonella gracilis isolated from the Niagara River.</title>
        <authorList>
            <person name="Pawlowski D.R."/>
            <person name="Koudelka G.B."/>
        </authorList>
    </citation>
    <scope>NUCLEOTIDE SEQUENCE [LARGE SCALE GENOMIC DNA]</scope>
    <source>
        <strain evidence="2 3">Niagara R</strain>
    </source>
</reference>
<comment type="caution">
    <text evidence="2">The sequence shown here is derived from an EMBL/GenBank/DDBJ whole genome shotgun (WGS) entry which is preliminary data.</text>
</comment>
<feature type="compositionally biased region" description="Low complexity" evidence="1">
    <location>
        <begin position="651"/>
        <end position="662"/>
    </location>
</feature>
<evidence type="ECO:0008006" key="4">
    <source>
        <dbReference type="Google" id="ProtNLM"/>
    </source>
</evidence>
<dbReference type="RefSeq" id="WP_035604394.1">
    <property type="nucleotide sequence ID" value="NZ_JEMG01000001.1"/>
</dbReference>
<dbReference type="EMBL" id="JEMG01000001">
    <property type="protein sequence ID" value="EYC52760.1"/>
    <property type="molecule type" value="Genomic_DNA"/>
</dbReference>
<dbReference type="GO" id="GO:0003676">
    <property type="term" value="F:nucleic acid binding"/>
    <property type="evidence" value="ECO:0007669"/>
    <property type="project" value="InterPro"/>
</dbReference>
<name>A0A016XLH6_9BURK</name>
<dbReference type="OrthoDB" id="5439087at2"/>
<proteinExistence type="predicted"/>
<evidence type="ECO:0000313" key="3">
    <source>
        <dbReference type="Proteomes" id="UP000023268"/>
    </source>
</evidence>
<evidence type="ECO:0000313" key="2">
    <source>
        <dbReference type="EMBL" id="EYC52760.1"/>
    </source>
</evidence>
<accession>A0A016XLH6</accession>
<dbReference type="Proteomes" id="UP000023268">
    <property type="component" value="Unassembled WGS sequence"/>
</dbReference>
<dbReference type="eggNOG" id="COG2801">
    <property type="taxonomic scope" value="Bacteria"/>
</dbReference>
<protein>
    <recommendedName>
        <fullName evidence="4">Transposase</fullName>
    </recommendedName>
</protein>
<feature type="region of interest" description="Disordered" evidence="1">
    <location>
        <begin position="645"/>
        <end position="722"/>
    </location>
</feature>
<dbReference type="AlphaFoldDB" id="A0A016XLH6"/>
<evidence type="ECO:0000256" key="1">
    <source>
        <dbReference type="SAM" id="MobiDB-lite"/>
    </source>
</evidence>
<sequence length="735" mass="83034">MMKPNQLVLVPPGVANFRSGLHRIVLASQKEDAVALFWIGNSAEDGSLKPFTHCRKPRVYPWDIVAENLGKGLFQSAPEIQIDEPTNRQRETVTMRKRYEANREILTSLVDPETLSAMLCGGRWNSNIKKAATKHLIDITTVLRLLARFFTLCMDVHWASEDRYWVKGKRRNIKHKLGRPSMRAKSEHRPSAVGRNVTEDDKESIKVFYESLENQSISQAEMYRKYEENFRPNKVLTSADGGFKVSSDATESFITERQFRYTLAQVTGQLALLQAAAGKRRIQLSHRPALGSARDRIPYPGHTYVVDATVGDIYLVSSFDRRRLIGRPVIYLVVDAFSSLIVGLHVALEGPNLDQARIALYRAIADKSRWLAWLGVSDLHHLLPQGCVPTFWLADRGELHSKGSYGVQLELRTNLSIAAAYRADWKSLVERMFGILNTHIHWLPGAVVQRDRERGTRDCRLDAVLTLKEFTRLLVRRIAILNLTRDMSQHLSATFMTNDVTPNPLGFWNYGIANKHGSATFLDHQAAMRKTLLQKEAMLTRYGVLHQKIRHTAPWMLEHPAVQLAGFGNQLPIKLIDSPDDPSTAWCLLPDEAAMREVQLQKQVQNYRDFSSEDFMEMSSFSKSLGQDLADDTADERLAIQRASSKELEQAQADTAAANRAAPVSKRAKTTGVRANRMTETASRGMEEIKDSPALPVQNSTADAEKEIPTPTPVSSETQEYFERMSEQLKSWTLK</sequence>
<gene>
    <name evidence="2" type="ORF">AZ34_02370</name>
</gene>